<organism evidence="2 3">
    <name type="scientific">Paenibacillus phyllosphaerae</name>
    <dbReference type="NCBI Taxonomy" id="274593"/>
    <lineage>
        <taxon>Bacteria</taxon>
        <taxon>Bacillati</taxon>
        <taxon>Bacillota</taxon>
        <taxon>Bacilli</taxon>
        <taxon>Bacillales</taxon>
        <taxon>Paenibacillaceae</taxon>
        <taxon>Paenibacillus</taxon>
    </lineage>
</organism>
<dbReference type="AlphaFoldDB" id="A0A7W5B0G0"/>
<name>A0A7W5B0G0_9BACL</name>
<protein>
    <recommendedName>
        <fullName evidence="1">SLH domain-containing protein</fullName>
    </recommendedName>
</protein>
<sequence length="336" mass="38020">MKGKLLVSLLVFLLINTGGYTAIAVEQQSVPRFELSVSRESNMFHISVIGYELKDMYAFEIMMEFDSKKLRFIRQTNDLAGYSITPPQEGNTLTIAHTKIGQVTGESGRQVLTQLEFERMAPGTSTITLQHVKLVDSKLDPLFIHLSDVQLNLITHERFLDIEGHWAESSIMNAWNEGFIEGYADGTFRPRQAVRRAEFAAMIVRALQPESPDNEILPFVDGRDIPAWAIQNVQAAVQEKWLIGFTDGTFRPAREMTRAELAVIVDRVLDQSRDVTENLRFTDVDEIPRWAKTSVDEAVQFGLMQGTGKNRFSPNSAVTRAEAVTVIMNILEERRR</sequence>
<dbReference type="PANTHER" id="PTHR43308">
    <property type="entry name" value="OUTER MEMBRANE PROTEIN ALPHA-RELATED"/>
    <property type="match status" value="1"/>
</dbReference>
<dbReference type="CDD" id="cd08547">
    <property type="entry name" value="Type_II_cohesin"/>
    <property type="match status" value="1"/>
</dbReference>
<comment type="caution">
    <text evidence="2">The sequence shown here is derived from an EMBL/GenBank/DDBJ whole genome shotgun (WGS) entry which is preliminary data.</text>
</comment>
<evidence type="ECO:0000313" key="2">
    <source>
        <dbReference type="EMBL" id="MBB3112130.1"/>
    </source>
</evidence>
<dbReference type="Gene3D" id="2.60.40.680">
    <property type="match status" value="1"/>
</dbReference>
<dbReference type="SUPFAM" id="SSF49384">
    <property type="entry name" value="Carbohydrate-binding domain"/>
    <property type="match status" value="1"/>
</dbReference>
<keyword evidence="3" id="KW-1185">Reference proteome</keyword>
<dbReference type="PANTHER" id="PTHR43308:SF5">
    <property type="entry name" value="S-LAYER PROTEIN _ PEPTIDOGLYCAN ENDO-BETA-N-ACETYLGLUCOSAMINIDASE"/>
    <property type="match status" value="1"/>
</dbReference>
<feature type="domain" description="SLH" evidence="1">
    <location>
        <begin position="154"/>
        <end position="217"/>
    </location>
</feature>
<gene>
    <name evidence="2" type="ORF">FHS18_004208</name>
</gene>
<dbReference type="Pfam" id="PF00395">
    <property type="entry name" value="SLH"/>
    <property type="match status" value="3"/>
</dbReference>
<dbReference type="RefSeq" id="WP_183602093.1">
    <property type="nucleotide sequence ID" value="NZ_JACHXK010000010.1"/>
</dbReference>
<evidence type="ECO:0000313" key="3">
    <source>
        <dbReference type="Proteomes" id="UP000570361"/>
    </source>
</evidence>
<feature type="domain" description="SLH" evidence="1">
    <location>
        <begin position="218"/>
        <end position="277"/>
    </location>
</feature>
<dbReference type="EMBL" id="JACHXK010000010">
    <property type="protein sequence ID" value="MBB3112130.1"/>
    <property type="molecule type" value="Genomic_DNA"/>
</dbReference>
<accession>A0A7W5B0G0</accession>
<reference evidence="2 3" key="1">
    <citation type="submission" date="2020-08" db="EMBL/GenBank/DDBJ databases">
        <title>Genomic Encyclopedia of Type Strains, Phase III (KMG-III): the genomes of soil and plant-associated and newly described type strains.</title>
        <authorList>
            <person name="Whitman W."/>
        </authorList>
    </citation>
    <scope>NUCLEOTIDE SEQUENCE [LARGE SCALE GENOMIC DNA]</scope>
    <source>
        <strain evidence="2 3">CECT 5862</strain>
    </source>
</reference>
<dbReference type="InterPro" id="IPR008965">
    <property type="entry name" value="CBM2/CBM3_carb-bd_dom_sf"/>
</dbReference>
<evidence type="ECO:0000259" key="1">
    <source>
        <dbReference type="PROSITE" id="PS51272"/>
    </source>
</evidence>
<proteinExistence type="predicted"/>
<dbReference type="GO" id="GO:0030246">
    <property type="term" value="F:carbohydrate binding"/>
    <property type="evidence" value="ECO:0007669"/>
    <property type="project" value="InterPro"/>
</dbReference>
<dbReference type="PROSITE" id="PS51272">
    <property type="entry name" value="SLH"/>
    <property type="match status" value="3"/>
</dbReference>
<feature type="domain" description="SLH" evidence="1">
    <location>
        <begin position="278"/>
        <end position="336"/>
    </location>
</feature>
<dbReference type="Proteomes" id="UP000570361">
    <property type="component" value="Unassembled WGS sequence"/>
</dbReference>
<dbReference type="InterPro" id="IPR001119">
    <property type="entry name" value="SLH_dom"/>
</dbReference>
<dbReference type="InterPro" id="IPR051465">
    <property type="entry name" value="Cell_Envelope_Struct_Comp"/>
</dbReference>